<dbReference type="PROSITE" id="PS51099">
    <property type="entry name" value="PTS_EIIB_TYPE_2"/>
    <property type="match status" value="1"/>
</dbReference>
<protein>
    <submittedName>
        <fullName evidence="7">HTH domain-containing protein</fullName>
    </submittedName>
</protein>
<comment type="caution">
    <text evidence="7">The sequence shown here is derived from an EMBL/GenBank/DDBJ whole genome shotgun (WGS) entry which is preliminary data.</text>
</comment>
<evidence type="ECO:0000259" key="6">
    <source>
        <dbReference type="PROSITE" id="PS51372"/>
    </source>
</evidence>
<dbReference type="SUPFAM" id="SSF63520">
    <property type="entry name" value="PTS-regulatory domain, PRD"/>
    <property type="match status" value="1"/>
</dbReference>
<dbReference type="InterPro" id="IPR036388">
    <property type="entry name" value="WH-like_DNA-bd_sf"/>
</dbReference>
<dbReference type="Proteomes" id="UP001290462">
    <property type="component" value="Unassembled WGS sequence"/>
</dbReference>
<sequence>MQVQLSKREIKLILTLLNNEASTTTTKELAAEFQVSVRTIKYDLDNVKIWFEQHGTPLLAQRNKGFWLELTDSMRIELKNEVLQVERYELYPDQEIRIHQIITLLCLRTEFSTTIELAESLHVSKNTIVADLEKVEQFVGAYQLNLIRKNYFGYTIEGSEHQIRLLLEAIIQKEITDYDIYSIMNYITDKSAGDYRSLKLAMQPEMLQIYQKTVYTVSKIMNQKMMEQFNYSEILAIILRVTIATARMSINRTINSYKILSNQDLLTKSQELPYLLMKQVFESYHFPILEDEYIYIFSDILMVYEEKNIAELTRNIIEFVSEKEKIAFNEDKQLFTNLFAHLSLKLHKKYLFVNEYNPFIEDIKSRYPVLFRSIEEASANEISKSISITNDSFIAYIALHFLVSYEKLSMNRSVARIVYVCSTGLGVTSLIQQRIMEEVANVEIASFASVLKAKEIIQLENPDLVVSIFPIEELEVPFIKVNPIPTKSDIQAIKKVVAEIVSNQLTGSTKFPKLVARRQTPMKNNDEEQSRELILKGFVVYEELKKQLGLKLQIGYEEAFLLHVFMMVHRIFYDSQYENEGNVALDTLDDFKEDVRLIKEIFAKNELSINKAEITALVQYISS</sequence>
<keyword evidence="4" id="KW-0804">Transcription</keyword>
<dbReference type="Gene3D" id="1.10.10.10">
    <property type="entry name" value="Winged helix-like DNA-binding domain superfamily/Winged helix DNA-binding domain"/>
    <property type="match status" value="2"/>
</dbReference>
<keyword evidence="3" id="KW-0010">Activator</keyword>
<dbReference type="InterPro" id="IPR050661">
    <property type="entry name" value="BglG_antiterminators"/>
</dbReference>
<dbReference type="CDD" id="cd05568">
    <property type="entry name" value="PTS_IIB_bgl_like"/>
    <property type="match status" value="1"/>
</dbReference>
<reference evidence="7" key="1">
    <citation type="submission" date="2023-08" db="EMBL/GenBank/DDBJ databases">
        <title>Genomic characterization of piscicolin 126 produced by Carnobacterium maltaromaticum CM22 strain isolated from salmon (Salmo salar).</title>
        <authorList>
            <person name="Gonzalez-Gragera E."/>
            <person name="Garcia-Lopez J.D."/>
            <person name="Teso-Perez C."/>
            <person name="Gimenez-Hernandez I."/>
            <person name="Peralta-Sanchez J.M."/>
            <person name="Valdivia E."/>
            <person name="Montalban-Lopez M."/>
            <person name="Martin-Platero A.M."/>
            <person name="Banos A."/>
            <person name="Martinez-Bueno M."/>
        </authorList>
    </citation>
    <scope>NUCLEOTIDE SEQUENCE</scope>
    <source>
        <strain evidence="7">CM22</strain>
    </source>
</reference>
<dbReference type="EMBL" id="JAVBVO010000003">
    <property type="protein sequence ID" value="MDZ5759038.1"/>
    <property type="molecule type" value="Genomic_DNA"/>
</dbReference>
<name>A0AAW9JTZ0_CARML</name>
<evidence type="ECO:0000256" key="2">
    <source>
        <dbReference type="ARBA" id="ARBA00023015"/>
    </source>
</evidence>
<dbReference type="PANTHER" id="PTHR30185:SF18">
    <property type="entry name" value="TRANSCRIPTIONAL REGULATOR MTLR"/>
    <property type="match status" value="1"/>
</dbReference>
<proteinExistence type="predicted"/>
<dbReference type="RefSeq" id="WP_015077436.1">
    <property type="nucleotide sequence ID" value="NZ_JAVBVO010000003.1"/>
</dbReference>
<organism evidence="7 8">
    <name type="scientific">Carnobacterium maltaromaticum</name>
    <name type="common">Carnobacterium piscicola</name>
    <dbReference type="NCBI Taxonomy" id="2751"/>
    <lineage>
        <taxon>Bacteria</taxon>
        <taxon>Bacillati</taxon>
        <taxon>Bacillota</taxon>
        <taxon>Bacilli</taxon>
        <taxon>Lactobacillales</taxon>
        <taxon>Carnobacteriaceae</taxon>
        <taxon>Carnobacterium</taxon>
    </lineage>
</organism>
<dbReference type="InterPro" id="IPR036634">
    <property type="entry name" value="PRD_sf"/>
</dbReference>
<dbReference type="GO" id="GO:0008982">
    <property type="term" value="F:protein-N(PI)-phosphohistidine-sugar phosphotransferase activity"/>
    <property type="evidence" value="ECO:0007669"/>
    <property type="project" value="InterPro"/>
</dbReference>
<dbReference type="AlphaFoldDB" id="A0AAW9JTZ0"/>
<evidence type="ECO:0000256" key="3">
    <source>
        <dbReference type="ARBA" id="ARBA00023159"/>
    </source>
</evidence>
<keyword evidence="1" id="KW-0677">Repeat</keyword>
<dbReference type="GO" id="GO:0006355">
    <property type="term" value="P:regulation of DNA-templated transcription"/>
    <property type="evidence" value="ECO:0007669"/>
    <property type="project" value="InterPro"/>
</dbReference>
<dbReference type="PROSITE" id="PS51372">
    <property type="entry name" value="PRD_2"/>
    <property type="match status" value="1"/>
</dbReference>
<keyword evidence="2" id="KW-0805">Transcription regulation</keyword>
<evidence type="ECO:0000256" key="4">
    <source>
        <dbReference type="ARBA" id="ARBA00023163"/>
    </source>
</evidence>
<dbReference type="Pfam" id="PF05043">
    <property type="entry name" value="Mga"/>
    <property type="match status" value="1"/>
</dbReference>
<evidence type="ECO:0000256" key="1">
    <source>
        <dbReference type="ARBA" id="ARBA00022737"/>
    </source>
</evidence>
<dbReference type="Gene3D" id="1.10.1790.10">
    <property type="entry name" value="PRD domain"/>
    <property type="match status" value="1"/>
</dbReference>
<gene>
    <name evidence="7" type="ORF">RAK27_10250</name>
</gene>
<dbReference type="PANTHER" id="PTHR30185">
    <property type="entry name" value="CRYPTIC BETA-GLUCOSIDE BGL OPERON ANTITERMINATOR"/>
    <property type="match status" value="1"/>
</dbReference>
<evidence type="ECO:0000259" key="5">
    <source>
        <dbReference type="PROSITE" id="PS51099"/>
    </source>
</evidence>
<dbReference type="Gene3D" id="3.40.50.2300">
    <property type="match status" value="1"/>
</dbReference>
<evidence type="ECO:0000313" key="7">
    <source>
        <dbReference type="EMBL" id="MDZ5759038.1"/>
    </source>
</evidence>
<dbReference type="InterPro" id="IPR007737">
    <property type="entry name" value="Mga_HTH"/>
</dbReference>
<dbReference type="InterPro" id="IPR011608">
    <property type="entry name" value="PRD"/>
</dbReference>
<feature type="domain" description="PTS EIIB type-2" evidence="5">
    <location>
        <begin position="415"/>
        <end position="505"/>
    </location>
</feature>
<dbReference type="Pfam" id="PF00874">
    <property type="entry name" value="PRD"/>
    <property type="match status" value="1"/>
</dbReference>
<accession>A0AAW9JTZ0</accession>
<dbReference type="InterPro" id="IPR013011">
    <property type="entry name" value="PTS_EIIB_2"/>
</dbReference>
<evidence type="ECO:0000313" key="8">
    <source>
        <dbReference type="Proteomes" id="UP001290462"/>
    </source>
</evidence>
<dbReference type="GO" id="GO:0009401">
    <property type="term" value="P:phosphoenolpyruvate-dependent sugar phosphotransferase system"/>
    <property type="evidence" value="ECO:0007669"/>
    <property type="project" value="InterPro"/>
</dbReference>
<feature type="domain" description="PRD" evidence="6">
    <location>
        <begin position="304"/>
        <end position="411"/>
    </location>
</feature>